<evidence type="ECO:0008006" key="3">
    <source>
        <dbReference type="Google" id="ProtNLM"/>
    </source>
</evidence>
<protein>
    <recommendedName>
        <fullName evidence="3">Transcriptional regulator</fullName>
    </recommendedName>
</protein>
<dbReference type="RefSeq" id="WP_388630878.1">
    <property type="nucleotide sequence ID" value="NZ_JBIAUT010000010.1"/>
</dbReference>
<reference evidence="1 2" key="1">
    <citation type="submission" date="2024-10" db="EMBL/GenBank/DDBJ databases">
        <title>The Natural Products Discovery Center: Release of the First 8490 Sequenced Strains for Exploring Actinobacteria Biosynthetic Diversity.</title>
        <authorList>
            <person name="Kalkreuter E."/>
            <person name="Kautsar S.A."/>
            <person name="Yang D."/>
            <person name="Bader C.D."/>
            <person name="Teijaro C.N."/>
            <person name="Fluegel L."/>
            <person name="Davis C.M."/>
            <person name="Simpson J.R."/>
            <person name="Lauterbach L."/>
            <person name="Steele A.D."/>
            <person name="Gui C."/>
            <person name="Meng S."/>
            <person name="Li G."/>
            <person name="Viehrig K."/>
            <person name="Ye F."/>
            <person name="Su P."/>
            <person name="Kiefer A.F."/>
            <person name="Nichols A."/>
            <person name="Cepeda A.J."/>
            <person name="Yan W."/>
            <person name="Fan B."/>
            <person name="Jiang Y."/>
            <person name="Adhikari A."/>
            <person name="Zheng C.-J."/>
            <person name="Schuster L."/>
            <person name="Cowan T.M."/>
            <person name="Smanski M.J."/>
            <person name="Chevrette M.G."/>
            <person name="De Carvalho L.P.S."/>
            <person name="Shen B."/>
        </authorList>
    </citation>
    <scope>NUCLEOTIDE SEQUENCE [LARGE SCALE GENOMIC DNA]</scope>
    <source>
        <strain evidence="1 2">NPDC001650</strain>
    </source>
</reference>
<proteinExistence type="predicted"/>
<dbReference type="EMBL" id="JBIAUT010000010">
    <property type="protein sequence ID" value="MFF4219400.1"/>
    <property type="molecule type" value="Genomic_DNA"/>
</dbReference>
<keyword evidence="2" id="KW-1185">Reference proteome</keyword>
<comment type="caution">
    <text evidence="1">The sequence shown here is derived from an EMBL/GenBank/DDBJ whole genome shotgun (WGS) entry which is preliminary data.</text>
</comment>
<name>A0ABW6U3H3_9ACTN</name>
<dbReference type="Proteomes" id="UP001602123">
    <property type="component" value="Unassembled WGS sequence"/>
</dbReference>
<evidence type="ECO:0000313" key="2">
    <source>
        <dbReference type="Proteomes" id="UP001602123"/>
    </source>
</evidence>
<accession>A0ABW6U3H3</accession>
<sequence length="236" mass="25748">MRKVEEAWEYRRTLLNGREWRCAVGRAGRLSKPDIPYRMHRALNDALHQLHLVAKSPSLTTMVKGLKDVPGASRTTIYNAFSSQRLPMSGVVDALVVYLAERVRNVSPAQVDAVSSHFDNLWCLAEAEARSRATSTHAPPRSEPEEPAEAVVLSVPLLDAPRQRLALEPVRLRSRLDSLREAFGDAEVDEAVIAGVAEAISALPGQYGGDRTGTMSVRRTPGATGFHGDSEAIAES</sequence>
<organism evidence="1 2">
    <name type="scientific">Streptomyces nondiastaticus</name>
    <dbReference type="NCBI Taxonomy" id="3154512"/>
    <lineage>
        <taxon>Bacteria</taxon>
        <taxon>Bacillati</taxon>
        <taxon>Actinomycetota</taxon>
        <taxon>Actinomycetes</taxon>
        <taxon>Kitasatosporales</taxon>
        <taxon>Streptomycetaceae</taxon>
        <taxon>Streptomyces</taxon>
    </lineage>
</organism>
<gene>
    <name evidence="1" type="ORF">ACFYZM_24395</name>
</gene>
<evidence type="ECO:0000313" key="1">
    <source>
        <dbReference type="EMBL" id="MFF4219400.1"/>
    </source>
</evidence>